<dbReference type="Gene3D" id="2.120.10.30">
    <property type="entry name" value="TolB, C-terminal domain"/>
    <property type="match status" value="1"/>
</dbReference>
<dbReference type="GO" id="GO:0009279">
    <property type="term" value="C:cell outer membrane"/>
    <property type="evidence" value="ECO:0007669"/>
    <property type="project" value="UniProtKB-SubCell"/>
</dbReference>
<dbReference type="Pfam" id="PF00691">
    <property type="entry name" value="OmpA"/>
    <property type="match status" value="1"/>
</dbReference>
<dbReference type="Gene3D" id="1.25.40.10">
    <property type="entry name" value="Tetratricopeptide repeat domain"/>
    <property type="match status" value="1"/>
</dbReference>
<dbReference type="EMBL" id="JBANCF010000021">
    <property type="protein sequence ID" value="MEM0574800.1"/>
    <property type="molecule type" value="Genomic_DNA"/>
</dbReference>
<dbReference type="Gene3D" id="3.30.1330.60">
    <property type="entry name" value="OmpA-like domain"/>
    <property type="match status" value="1"/>
</dbReference>
<dbReference type="InterPro" id="IPR006665">
    <property type="entry name" value="OmpA-like"/>
</dbReference>
<dbReference type="Gene3D" id="2.60.40.1120">
    <property type="entry name" value="Carboxypeptidase-like, regulatory domain"/>
    <property type="match status" value="1"/>
</dbReference>
<evidence type="ECO:0000256" key="3">
    <source>
        <dbReference type="ARBA" id="ARBA00023237"/>
    </source>
</evidence>
<evidence type="ECO:0000259" key="7">
    <source>
        <dbReference type="PROSITE" id="PS51123"/>
    </source>
</evidence>
<keyword evidence="4" id="KW-0802">TPR repeat</keyword>
<dbReference type="PRINTS" id="PR01021">
    <property type="entry name" value="OMPADOMAIN"/>
</dbReference>
<dbReference type="Pfam" id="PF07676">
    <property type="entry name" value="PD40"/>
    <property type="match status" value="3"/>
</dbReference>
<evidence type="ECO:0000256" key="1">
    <source>
        <dbReference type="ARBA" id="ARBA00004442"/>
    </source>
</evidence>
<keyword evidence="11" id="KW-1185">Reference proteome</keyword>
<dbReference type="EMBL" id="JAZBJM010000018">
    <property type="protein sequence ID" value="MEM0519637.1"/>
    <property type="molecule type" value="Genomic_DNA"/>
</dbReference>
<feature type="signal peptide" evidence="6">
    <location>
        <begin position="1"/>
        <end position="23"/>
    </location>
</feature>
<evidence type="ECO:0000256" key="4">
    <source>
        <dbReference type="PROSITE-ProRule" id="PRU00339"/>
    </source>
</evidence>
<evidence type="ECO:0000313" key="9">
    <source>
        <dbReference type="EMBL" id="MEM0574800.1"/>
    </source>
</evidence>
<organism evidence="8 10">
    <name type="scientific">Aequorivita flava</name>
    <dbReference type="NCBI Taxonomy" id="3114371"/>
    <lineage>
        <taxon>Bacteria</taxon>
        <taxon>Pseudomonadati</taxon>
        <taxon>Bacteroidota</taxon>
        <taxon>Flavobacteriia</taxon>
        <taxon>Flavobacteriales</taxon>
        <taxon>Flavobacteriaceae</taxon>
        <taxon>Aequorivita</taxon>
    </lineage>
</organism>
<dbReference type="InterPro" id="IPR036737">
    <property type="entry name" value="OmpA-like_sf"/>
</dbReference>
<dbReference type="Proteomes" id="UP001388259">
    <property type="component" value="Unassembled WGS sequence"/>
</dbReference>
<feature type="repeat" description="TPR" evidence="4">
    <location>
        <begin position="58"/>
        <end position="91"/>
    </location>
</feature>
<proteinExistence type="predicted"/>
<evidence type="ECO:0000256" key="5">
    <source>
        <dbReference type="PROSITE-ProRule" id="PRU00473"/>
    </source>
</evidence>
<dbReference type="PROSITE" id="PS50005">
    <property type="entry name" value="TPR"/>
    <property type="match status" value="1"/>
</dbReference>
<dbReference type="PANTHER" id="PTHR30329:SF21">
    <property type="entry name" value="LIPOPROTEIN YIAD-RELATED"/>
    <property type="match status" value="1"/>
</dbReference>
<evidence type="ECO:0000313" key="8">
    <source>
        <dbReference type="EMBL" id="MEM0519637.1"/>
    </source>
</evidence>
<dbReference type="SUPFAM" id="SSF82171">
    <property type="entry name" value="DPP6 N-terminal domain-like"/>
    <property type="match status" value="1"/>
</dbReference>
<dbReference type="CDD" id="cd07185">
    <property type="entry name" value="OmpA_C-like"/>
    <property type="match status" value="1"/>
</dbReference>
<dbReference type="InterPro" id="IPR008969">
    <property type="entry name" value="CarboxyPept-like_regulatory"/>
</dbReference>
<dbReference type="SUPFAM" id="SSF48452">
    <property type="entry name" value="TPR-like"/>
    <property type="match status" value="1"/>
</dbReference>
<evidence type="ECO:0000313" key="10">
    <source>
        <dbReference type="Proteomes" id="UP001388259"/>
    </source>
</evidence>
<evidence type="ECO:0000313" key="11">
    <source>
        <dbReference type="Proteomes" id="UP001390963"/>
    </source>
</evidence>
<reference evidence="8 11" key="1">
    <citation type="submission" date="2024-01" db="EMBL/GenBank/DDBJ databases">
        <title>Aequorivita flavus sp. nov., isolated from deep-sea sediment.</title>
        <authorList>
            <person name="Chen X."/>
        </authorList>
    </citation>
    <scope>NUCLEOTIDE SEQUENCE</scope>
    <source>
        <strain evidence="8">MCCC 1A16923</strain>
        <strain evidence="9 11">MCCC 1A16935</strain>
    </source>
</reference>
<dbReference type="PROSITE" id="PS51123">
    <property type="entry name" value="OMPA_2"/>
    <property type="match status" value="1"/>
</dbReference>
<feature type="domain" description="OmpA-like" evidence="7">
    <location>
        <begin position="526"/>
        <end position="646"/>
    </location>
</feature>
<dbReference type="PANTHER" id="PTHR30329">
    <property type="entry name" value="STATOR ELEMENT OF FLAGELLAR MOTOR COMPLEX"/>
    <property type="match status" value="1"/>
</dbReference>
<protein>
    <submittedName>
        <fullName evidence="8">OmpA family protein</fullName>
    </submittedName>
</protein>
<evidence type="ECO:0000256" key="2">
    <source>
        <dbReference type="ARBA" id="ARBA00023136"/>
    </source>
</evidence>
<dbReference type="InterPro" id="IPR011659">
    <property type="entry name" value="WD40"/>
</dbReference>
<dbReference type="InterPro" id="IPR011042">
    <property type="entry name" value="6-blade_b-propeller_TolB-like"/>
</dbReference>
<comment type="caution">
    <text evidence="8">The sequence shown here is derived from an EMBL/GenBank/DDBJ whole genome shotgun (WGS) entry which is preliminary data.</text>
</comment>
<gene>
    <name evidence="9" type="ORF">VZD24_14840</name>
    <name evidence="8" type="ORF">VZD85_14840</name>
</gene>
<sequence length="646" mass="72580">MNTLLRNIFIFALILLTSGSAISQKKDIQKANKKFDRYAYIDAREIYLKVVEDGYESAQIFQNLGDTYYFNSEYGNAAKWYLKLVNKYPDEAQPEYFYKAAQSLKSLGRYQEADALLQDYIAKGGTTFIVKTYNDDPEYLKSIVFDSKEIDIEKVAVNSPTSDFGPAFYMNNRIIYASAGENVIPKFDDWTEEPYLDLFIADRGSDGQLRNSVRVGGDVNSEYNESTPFFTKDGNTMFFTRNRIIEGKKDFDKSNKFKTLRLTIFKATRAGENTWRNIIELPFNSESYSVAHPTLSPDEKRLYFASDMPGTLGMSDIWYVDILGNDTYGPPVNMGPEINTGGRDSFPFISDNNNLYFASDGRSGMGGYDVFVVSLDDSGKAVGTAQHLGPPTNSAKDDFGFIINEKERIAYLSSNRGGNRGSADDDIYLLKEGCSITVKGIVFDVDTNEPLADAQVSLLDNFNQLVSQTTSGTDGSYKFIAGCGIQYIVRGIKEDYTPYETSIKTPFITGTVDVPIPLKRIGCPPNDLNCILDLQPIYFDFDKSNIRPDAEIELAKILAALKQYDQLKINIESHTDSRGNDNYNLALSERRAQSTLKWLVKKGIDKSRLTAKGFGESRLINKCSNGVKCTAEEHQLNRRSMFIIQD</sequence>
<keyword evidence="6" id="KW-0732">Signal</keyword>
<evidence type="ECO:0000256" key="6">
    <source>
        <dbReference type="SAM" id="SignalP"/>
    </source>
</evidence>
<dbReference type="InterPro" id="IPR006664">
    <property type="entry name" value="OMP_bac"/>
</dbReference>
<feature type="chain" id="PRO_5044311627" evidence="6">
    <location>
        <begin position="24"/>
        <end position="646"/>
    </location>
</feature>
<dbReference type="SUPFAM" id="SSF49464">
    <property type="entry name" value="Carboxypeptidase regulatory domain-like"/>
    <property type="match status" value="1"/>
</dbReference>
<keyword evidence="2 5" id="KW-0472">Membrane</keyword>
<dbReference type="RefSeq" id="WP_279447282.1">
    <property type="nucleotide sequence ID" value="NZ_JAZBJM010000018.1"/>
</dbReference>
<accession>A0AB35YZJ8</accession>
<dbReference type="AlphaFoldDB" id="A0AB35YZJ8"/>
<dbReference type="SUPFAM" id="SSF103088">
    <property type="entry name" value="OmpA-like"/>
    <property type="match status" value="1"/>
</dbReference>
<dbReference type="Proteomes" id="UP001390963">
    <property type="component" value="Unassembled WGS sequence"/>
</dbReference>
<keyword evidence="3" id="KW-0998">Cell outer membrane</keyword>
<dbReference type="InterPro" id="IPR019734">
    <property type="entry name" value="TPR_rpt"/>
</dbReference>
<dbReference type="InterPro" id="IPR050330">
    <property type="entry name" value="Bact_OuterMem_StrucFunc"/>
</dbReference>
<dbReference type="InterPro" id="IPR011990">
    <property type="entry name" value="TPR-like_helical_dom_sf"/>
</dbReference>
<comment type="subcellular location">
    <subcellularLocation>
        <location evidence="1">Cell outer membrane</location>
    </subcellularLocation>
</comment>
<name>A0AB35YZJ8_9FLAO</name>